<comment type="similarity">
    <text evidence="3">Belongs to the UbiH/COQ6 family.</text>
</comment>
<dbReference type="InterPro" id="IPR036188">
    <property type="entry name" value="FAD/NAD-bd_sf"/>
</dbReference>
<keyword evidence="7" id="KW-0503">Monooxygenase</keyword>
<proteinExistence type="inferred from homology"/>
<comment type="cofactor">
    <cofactor evidence="1">
        <name>FAD</name>
        <dbReference type="ChEBI" id="CHEBI:57692"/>
    </cofactor>
</comment>
<dbReference type="Proteomes" id="UP001501671">
    <property type="component" value="Unassembled WGS sequence"/>
</dbReference>
<evidence type="ECO:0000256" key="4">
    <source>
        <dbReference type="ARBA" id="ARBA00022630"/>
    </source>
</evidence>
<keyword evidence="10" id="KW-1185">Reference proteome</keyword>
<dbReference type="Gene3D" id="3.50.50.60">
    <property type="entry name" value="FAD/NAD(P)-binding domain"/>
    <property type="match status" value="2"/>
</dbReference>
<dbReference type="InterPro" id="IPR018168">
    <property type="entry name" value="Ubi_Hdrlase_CS"/>
</dbReference>
<dbReference type="PRINTS" id="PR00420">
    <property type="entry name" value="RNGMNOXGNASE"/>
</dbReference>
<evidence type="ECO:0000256" key="6">
    <source>
        <dbReference type="ARBA" id="ARBA00023002"/>
    </source>
</evidence>
<dbReference type="InterPro" id="IPR051205">
    <property type="entry name" value="UbiH/COQ6_monooxygenase"/>
</dbReference>
<evidence type="ECO:0000256" key="7">
    <source>
        <dbReference type="ARBA" id="ARBA00023033"/>
    </source>
</evidence>
<dbReference type="InterPro" id="IPR010971">
    <property type="entry name" value="UbiH/COQ6"/>
</dbReference>
<accession>A0ABP8HSH4</accession>
<dbReference type="PANTHER" id="PTHR43876:SF7">
    <property type="entry name" value="UBIQUINONE BIOSYNTHESIS MONOOXYGENASE COQ6, MITOCHONDRIAL"/>
    <property type="match status" value="1"/>
</dbReference>
<keyword evidence="6" id="KW-0560">Oxidoreductase</keyword>
<keyword evidence="5" id="KW-0274">FAD</keyword>
<reference evidence="10" key="1">
    <citation type="journal article" date="2019" name="Int. J. Syst. Evol. Microbiol.">
        <title>The Global Catalogue of Microorganisms (GCM) 10K type strain sequencing project: providing services to taxonomists for standard genome sequencing and annotation.</title>
        <authorList>
            <consortium name="The Broad Institute Genomics Platform"/>
            <consortium name="The Broad Institute Genome Sequencing Center for Infectious Disease"/>
            <person name="Wu L."/>
            <person name="Ma J."/>
        </authorList>
    </citation>
    <scope>NUCLEOTIDE SEQUENCE [LARGE SCALE GENOMIC DNA]</scope>
    <source>
        <strain evidence="10">JCM 17666</strain>
    </source>
</reference>
<dbReference type="PANTHER" id="PTHR43876">
    <property type="entry name" value="UBIQUINONE BIOSYNTHESIS MONOOXYGENASE COQ6, MITOCHONDRIAL"/>
    <property type="match status" value="1"/>
</dbReference>
<evidence type="ECO:0000256" key="2">
    <source>
        <dbReference type="ARBA" id="ARBA00004749"/>
    </source>
</evidence>
<dbReference type="PROSITE" id="PS01304">
    <property type="entry name" value="UBIH"/>
    <property type="match status" value="1"/>
</dbReference>
<evidence type="ECO:0000256" key="1">
    <source>
        <dbReference type="ARBA" id="ARBA00001974"/>
    </source>
</evidence>
<sequence>MASFPQQADIAVVGTGIVGLACALALARTGQRVALLGPKAPLPPAGDVFDPRVYALSVASRDLLAELGVWDTLPADRLAEVRAMEIAGDGPAPGPLRMPAGHLHLSAWQGGYDCLAWIAESTELERVLRQAVQWSGVPWLADTLAGREADAGGQSVLLTAGGQRLACRLAVAADGARSPLRAAAGIAMRRRDYDTIALVMHFTAELPHQGRACQWFTGDGVLALLPMPDVAGAPQVSMVWSMPTARARALLDLPADGQAAAVPELLAQATGLRFGALAARGPLLGFPLALQTVSRLTDGAGVALVGDAAHLVHPLAGQGLNLGLGDVRALARAVAGRETYRQVNDARVLRRYERERAEPLLAMRAVTDGLQRLFGSHAPPVAWLRNAGMNAIDRLPLLKRALIDGASGR</sequence>
<dbReference type="EMBL" id="BAABFO010000040">
    <property type="protein sequence ID" value="GAA4343701.1"/>
    <property type="molecule type" value="Genomic_DNA"/>
</dbReference>
<evidence type="ECO:0000256" key="5">
    <source>
        <dbReference type="ARBA" id="ARBA00022827"/>
    </source>
</evidence>
<keyword evidence="4" id="KW-0285">Flavoprotein</keyword>
<evidence type="ECO:0000256" key="3">
    <source>
        <dbReference type="ARBA" id="ARBA00005349"/>
    </source>
</evidence>
<dbReference type="SUPFAM" id="SSF51905">
    <property type="entry name" value="FAD/NAD(P)-binding domain"/>
    <property type="match status" value="1"/>
</dbReference>
<comment type="pathway">
    <text evidence="2">Cofactor biosynthesis; ubiquinone biosynthesis.</text>
</comment>
<evidence type="ECO:0000313" key="10">
    <source>
        <dbReference type="Proteomes" id="UP001501671"/>
    </source>
</evidence>
<dbReference type="NCBIfam" id="TIGR01988">
    <property type="entry name" value="Ubi-OHases"/>
    <property type="match status" value="1"/>
</dbReference>
<dbReference type="InterPro" id="IPR002938">
    <property type="entry name" value="FAD-bd"/>
</dbReference>
<dbReference type="RefSeq" id="WP_345252377.1">
    <property type="nucleotide sequence ID" value="NZ_BAABFO010000040.1"/>
</dbReference>
<dbReference type="Pfam" id="PF01494">
    <property type="entry name" value="FAD_binding_3"/>
    <property type="match status" value="1"/>
</dbReference>
<name>A0ABP8HSH4_9BURK</name>
<organism evidence="9 10">
    <name type="scientific">Pigmentiphaga soli</name>
    <dbReference type="NCBI Taxonomy" id="1007095"/>
    <lineage>
        <taxon>Bacteria</taxon>
        <taxon>Pseudomonadati</taxon>
        <taxon>Pseudomonadota</taxon>
        <taxon>Betaproteobacteria</taxon>
        <taxon>Burkholderiales</taxon>
        <taxon>Alcaligenaceae</taxon>
        <taxon>Pigmentiphaga</taxon>
    </lineage>
</organism>
<evidence type="ECO:0000313" key="9">
    <source>
        <dbReference type="EMBL" id="GAA4343701.1"/>
    </source>
</evidence>
<evidence type="ECO:0000259" key="8">
    <source>
        <dbReference type="Pfam" id="PF01494"/>
    </source>
</evidence>
<feature type="domain" description="FAD-binding" evidence="8">
    <location>
        <begin position="8"/>
        <end position="358"/>
    </location>
</feature>
<gene>
    <name evidence="9" type="ORF">GCM10023144_46910</name>
</gene>
<protein>
    <submittedName>
        <fullName evidence="9">UbiH/UbiF family hydroxylase</fullName>
    </submittedName>
</protein>
<comment type="caution">
    <text evidence="9">The sequence shown here is derived from an EMBL/GenBank/DDBJ whole genome shotgun (WGS) entry which is preliminary data.</text>
</comment>